<dbReference type="InterPro" id="IPR013154">
    <property type="entry name" value="ADH-like_N"/>
</dbReference>
<dbReference type="PANTHER" id="PTHR42813:SF2">
    <property type="entry name" value="DEHYDROGENASE, ZINC-CONTAINING, PUTATIVE (AFU_ORTHOLOGUE AFUA_2G02810)-RELATED"/>
    <property type="match status" value="1"/>
</dbReference>
<dbReference type="Gene3D" id="3.90.180.10">
    <property type="entry name" value="Medium-chain alcohol dehydrogenases, catalytic domain"/>
    <property type="match status" value="1"/>
</dbReference>
<keyword evidence="6" id="KW-1185">Reference proteome</keyword>
<dbReference type="PANTHER" id="PTHR42813">
    <property type="entry name" value="ZINC-TYPE ALCOHOL DEHYDROGENASE-LIKE"/>
    <property type="match status" value="1"/>
</dbReference>
<evidence type="ECO:0000256" key="3">
    <source>
        <dbReference type="ARBA" id="ARBA00022833"/>
    </source>
</evidence>
<evidence type="ECO:0000313" key="5">
    <source>
        <dbReference type="EMBL" id="PSL34821.1"/>
    </source>
</evidence>
<evidence type="ECO:0000313" key="6">
    <source>
        <dbReference type="Proteomes" id="UP000240978"/>
    </source>
</evidence>
<keyword evidence="2" id="KW-0479">Metal-binding</keyword>
<accession>A0A2P8GLH6</accession>
<dbReference type="AlphaFoldDB" id="A0A2P8GLH6"/>
<dbReference type="GO" id="GO:0046872">
    <property type="term" value="F:metal ion binding"/>
    <property type="evidence" value="ECO:0007669"/>
    <property type="project" value="UniProtKB-KW"/>
</dbReference>
<keyword evidence="3" id="KW-0862">Zinc</keyword>
<organism evidence="5 6">
    <name type="scientific">Chitinophaga ginsengisoli</name>
    <dbReference type="NCBI Taxonomy" id="363837"/>
    <lineage>
        <taxon>Bacteria</taxon>
        <taxon>Pseudomonadati</taxon>
        <taxon>Bacteroidota</taxon>
        <taxon>Chitinophagia</taxon>
        <taxon>Chitinophagales</taxon>
        <taxon>Chitinophagaceae</taxon>
        <taxon>Chitinophaga</taxon>
    </lineage>
</organism>
<dbReference type="Proteomes" id="UP000240978">
    <property type="component" value="Unassembled WGS sequence"/>
</dbReference>
<dbReference type="RefSeq" id="WP_245901525.1">
    <property type="nucleotide sequence ID" value="NZ_PYGK01000002.1"/>
</dbReference>
<feature type="domain" description="Alcohol dehydrogenase-like N-terminal" evidence="4">
    <location>
        <begin position="25"/>
        <end position="102"/>
    </location>
</feature>
<comment type="caution">
    <text evidence="5">The sequence shown here is derived from an EMBL/GenBank/DDBJ whole genome shotgun (WGS) entry which is preliminary data.</text>
</comment>
<name>A0A2P8GLH6_9BACT</name>
<evidence type="ECO:0000256" key="2">
    <source>
        <dbReference type="ARBA" id="ARBA00022723"/>
    </source>
</evidence>
<comment type="cofactor">
    <cofactor evidence="1">
        <name>Zn(2+)</name>
        <dbReference type="ChEBI" id="CHEBI:29105"/>
    </cofactor>
</comment>
<reference evidence="5 6" key="1">
    <citation type="submission" date="2018-03" db="EMBL/GenBank/DDBJ databases">
        <title>Genomic Encyclopedia of Archaeal and Bacterial Type Strains, Phase II (KMG-II): from individual species to whole genera.</title>
        <authorList>
            <person name="Goeker M."/>
        </authorList>
    </citation>
    <scope>NUCLEOTIDE SEQUENCE [LARGE SCALE GENOMIC DNA]</scope>
    <source>
        <strain evidence="5 6">DSM 18107</strain>
    </source>
</reference>
<sequence length="107" mass="11976">MKAAVFHKIGDIRVDNVEDPRIEQSEDIIVKVTSTAICGSDLHIYDGFFLQLKDQVMGHEFMGIVEEKGPGLSKLKRGDRVVPFPIACGHCYFCNPDLPVHCENCEL</sequence>
<evidence type="ECO:0000256" key="1">
    <source>
        <dbReference type="ARBA" id="ARBA00001947"/>
    </source>
</evidence>
<protein>
    <submittedName>
        <fullName evidence="5">Alcohol dehydrogenase-like protein</fullName>
    </submittedName>
</protein>
<dbReference type="SUPFAM" id="SSF50129">
    <property type="entry name" value="GroES-like"/>
    <property type="match status" value="1"/>
</dbReference>
<gene>
    <name evidence="5" type="ORF">CLV42_102394</name>
</gene>
<dbReference type="EMBL" id="PYGK01000002">
    <property type="protein sequence ID" value="PSL34821.1"/>
    <property type="molecule type" value="Genomic_DNA"/>
</dbReference>
<proteinExistence type="predicted"/>
<dbReference type="InterPro" id="IPR011032">
    <property type="entry name" value="GroES-like_sf"/>
</dbReference>
<evidence type="ECO:0000259" key="4">
    <source>
        <dbReference type="Pfam" id="PF08240"/>
    </source>
</evidence>
<dbReference type="Pfam" id="PF08240">
    <property type="entry name" value="ADH_N"/>
    <property type="match status" value="1"/>
</dbReference>